<dbReference type="PANTHER" id="PTHR30093">
    <property type="entry name" value="GENERAL SECRETION PATHWAY PROTEIN G"/>
    <property type="match status" value="1"/>
</dbReference>
<gene>
    <name evidence="3" type="ORF">CCALI_00378</name>
</gene>
<organism evidence="3 4">
    <name type="scientific">Chthonomonas calidirosea (strain DSM 23976 / ICMP 18418 / T49)</name>
    <dbReference type="NCBI Taxonomy" id="1303518"/>
    <lineage>
        <taxon>Bacteria</taxon>
        <taxon>Bacillati</taxon>
        <taxon>Armatimonadota</taxon>
        <taxon>Chthonomonadia</taxon>
        <taxon>Chthonomonadales</taxon>
        <taxon>Chthonomonadaceae</taxon>
        <taxon>Chthonomonas</taxon>
    </lineage>
</organism>
<dbReference type="KEGG" id="ccz:CCALI_00378"/>
<dbReference type="InterPro" id="IPR027558">
    <property type="entry name" value="Pre_pil_HX9DG_C"/>
</dbReference>
<dbReference type="PATRIC" id="fig|1303518.3.peg.385"/>
<dbReference type="EMBL" id="HF951689">
    <property type="protein sequence ID" value="CCW34215.1"/>
    <property type="molecule type" value="Genomic_DNA"/>
</dbReference>
<dbReference type="AlphaFoldDB" id="S0ET41"/>
<evidence type="ECO:0000313" key="3">
    <source>
        <dbReference type="EMBL" id="CCW34215.1"/>
    </source>
</evidence>
<protein>
    <submittedName>
        <fullName evidence="3">Prepilin-type N-terminal cleavage/methylation domain</fullName>
    </submittedName>
</protein>
<dbReference type="STRING" id="454171.CP488_00779"/>
<feature type="region of interest" description="Disordered" evidence="1">
    <location>
        <begin position="242"/>
        <end position="265"/>
    </location>
</feature>
<dbReference type="InterPro" id="IPR045584">
    <property type="entry name" value="Pilin-like"/>
</dbReference>
<keyword evidence="4" id="KW-1185">Reference proteome</keyword>
<dbReference type="RefSeq" id="WP_016481778.1">
    <property type="nucleotide sequence ID" value="NC_021487.1"/>
</dbReference>
<evidence type="ECO:0000259" key="2">
    <source>
        <dbReference type="Pfam" id="PF07596"/>
    </source>
</evidence>
<dbReference type="NCBIfam" id="TIGR04294">
    <property type="entry name" value="pre_pil_HX9DG"/>
    <property type="match status" value="1"/>
</dbReference>
<dbReference type="SUPFAM" id="SSF54523">
    <property type="entry name" value="Pili subunits"/>
    <property type="match status" value="1"/>
</dbReference>
<dbReference type="HOGENOM" id="CLU_041661_1_0_0"/>
<reference evidence="4" key="1">
    <citation type="submission" date="2013-03" db="EMBL/GenBank/DDBJ databases">
        <title>Genome sequence of Chthonomonas calidirosea, the first sequenced genome from the Armatimonadetes phylum (formally candidate division OP10).</title>
        <authorList>
            <person name="Lee K.C.Y."/>
            <person name="Morgan X.C."/>
            <person name="Dunfield P.F."/>
            <person name="Tamas I."/>
            <person name="Houghton K.M."/>
            <person name="Vyssotski M."/>
            <person name="Ryan J.L.J."/>
            <person name="Lagutin K."/>
            <person name="McDonald I.R."/>
            <person name="Stott M.B."/>
        </authorList>
    </citation>
    <scope>NUCLEOTIDE SEQUENCE [LARGE SCALE GENOMIC DNA]</scope>
    <source>
        <strain evidence="4">DSM 23976 / ICMP 18418 / T49</strain>
    </source>
</reference>
<feature type="compositionally biased region" description="Polar residues" evidence="1">
    <location>
        <begin position="244"/>
        <end position="265"/>
    </location>
</feature>
<dbReference type="Proteomes" id="UP000014227">
    <property type="component" value="Chromosome I"/>
</dbReference>
<dbReference type="InterPro" id="IPR011453">
    <property type="entry name" value="DUF1559"/>
</dbReference>
<dbReference type="NCBIfam" id="TIGR02532">
    <property type="entry name" value="IV_pilin_GFxxxE"/>
    <property type="match status" value="1"/>
</dbReference>
<feature type="domain" description="DUF1559" evidence="2">
    <location>
        <begin position="31"/>
        <end position="84"/>
    </location>
</feature>
<dbReference type="Gene3D" id="3.30.700.10">
    <property type="entry name" value="Glycoprotein, Type 4 Pilin"/>
    <property type="match status" value="1"/>
</dbReference>
<proteinExistence type="predicted"/>
<name>S0ET41_CHTCT</name>
<dbReference type="OrthoDB" id="270727at2"/>
<dbReference type="Pfam" id="PF07596">
    <property type="entry name" value="SBP_bac_10"/>
    <property type="match status" value="1"/>
</dbReference>
<dbReference type="eggNOG" id="COG4969">
    <property type="taxonomic scope" value="Bacteria"/>
</dbReference>
<evidence type="ECO:0000313" key="4">
    <source>
        <dbReference type="Proteomes" id="UP000014227"/>
    </source>
</evidence>
<accession>S0ET41</accession>
<evidence type="ECO:0000256" key="1">
    <source>
        <dbReference type="SAM" id="MobiDB-lite"/>
    </source>
</evidence>
<dbReference type="Pfam" id="PF07963">
    <property type="entry name" value="N_methyl"/>
    <property type="match status" value="1"/>
</dbReference>
<sequence length="265" mass="29202">MQRKAFTLIELLVVIAIIAILAAILFPVFAQAREKARAISCVSNEKQLATSILMYTQDYDEVFPTGLQQSWYANTWYVLVQPYVQNLQVFRCPDDPIGTPPSWTQPWGGIRLSYASNGYMKWDGSNWSVFGVMGMSQSWMGTTTTSQARIGRPAETILFTEKDALQPNINTIPGNLLDFGPGCMFTGVNWWDSFSPGEIPNGTIPATSVTNPYDPNGPNGAVTAVHAQKANFAFADGHVKAMTPTATNPDPVNQPQNNMWDATRQ</sequence>
<dbReference type="InterPro" id="IPR012902">
    <property type="entry name" value="N_methyl_site"/>
</dbReference>
<dbReference type="InParanoid" id="S0ET41"/>